<dbReference type="STRING" id="688.A6E04_09210"/>
<evidence type="ECO:0000313" key="14">
    <source>
        <dbReference type="EMBL" id="OCH22023.1"/>
    </source>
</evidence>
<feature type="domain" description="OmpA-like" evidence="13">
    <location>
        <begin position="224"/>
        <end position="341"/>
    </location>
</feature>
<keyword evidence="5" id="KW-0812">Transmembrane</keyword>
<dbReference type="SUPFAM" id="SSF56925">
    <property type="entry name" value="OMPA-like"/>
    <property type="match status" value="1"/>
</dbReference>
<evidence type="ECO:0000256" key="8">
    <source>
        <dbReference type="ARBA" id="ARBA00023136"/>
    </source>
</evidence>
<feature type="compositionally biased region" description="Basic and acidic residues" evidence="11">
    <location>
        <begin position="324"/>
        <end position="335"/>
    </location>
</feature>
<dbReference type="Gene3D" id="2.40.160.20">
    <property type="match status" value="1"/>
</dbReference>
<dbReference type="Pfam" id="PF00691">
    <property type="entry name" value="OmpA"/>
    <property type="match status" value="1"/>
</dbReference>
<evidence type="ECO:0000259" key="13">
    <source>
        <dbReference type="PROSITE" id="PS51123"/>
    </source>
</evidence>
<dbReference type="InterPro" id="IPR000498">
    <property type="entry name" value="OmpA-like_TM_dom"/>
</dbReference>
<dbReference type="InterPro" id="IPR006690">
    <property type="entry name" value="OMPA-like_CS"/>
</dbReference>
<organism evidence="14">
    <name type="scientific">Aliivibrio logei</name>
    <name type="common">Vibrio logei</name>
    <dbReference type="NCBI Taxonomy" id="688"/>
    <lineage>
        <taxon>Bacteria</taxon>
        <taxon>Pseudomonadati</taxon>
        <taxon>Pseudomonadota</taxon>
        <taxon>Gammaproteobacteria</taxon>
        <taxon>Vibrionales</taxon>
        <taxon>Vibrionaceae</taxon>
        <taxon>Aliivibrio</taxon>
    </lineage>
</organism>
<dbReference type="Proteomes" id="UP000093523">
    <property type="component" value="Unassembled WGS sequence"/>
</dbReference>
<evidence type="ECO:0000256" key="2">
    <source>
        <dbReference type="ARBA" id="ARBA00005710"/>
    </source>
</evidence>
<dbReference type="PROSITE" id="PS01068">
    <property type="entry name" value="OMPA_1"/>
    <property type="match status" value="1"/>
</dbReference>
<dbReference type="GO" id="GO:0006811">
    <property type="term" value="P:monoatomic ion transport"/>
    <property type="evidence" value="ECO:0007669"/>
    <property type="project" value="UniProtKB-KW"/>
</dbReference>
<feature type="region of interest" description="Disordered" evidence="11">
    <location>
        <begin position="302"/>
        <end position="342"/>
    </location>
</feature>
<dbReference type="Pfam" id="PF01389">
    <property type="entry name" value="OmpA_membrane"/>
    <property type="match status" value="1"/>
</dbReference>
<dbReference type="PANTHER" id="PTHR30329:SF21">
    <property type="entry name" value="LIPOPROTEIN YIAD-RELATED"/>
    <property type="match status" value="1"/>
</dbReference>
<evidence type="ECO:0000256" key="10">
    <source>
        <dbReference type="PROSITE-ProRule" id="PRU00473"/>
    </source>
</evidence>
<keyword evidence="6" id="KW-0406">Ion transport</keyword>
<dbReference type="InterPro" id="IPR036737">
    <property type="entry name" value="OmpA-like_sf"/>
</dbReference>
<keyword evidence="7" id="KW-0626">Porin</keyword>
<dbReference type="GO" id="GO:0046930">
    <property type="term" value="C:pore complex"/>
    <property type="evidence" value="ECO:0007669"/>
    <property type="project" value="UniProtKB-KW"/>
</dbReference>
<accession>A0A1B9P0X6</accession>
<keyword evidence="8 10" id="KW-0472">Membrane</keyword>
<evidence type="ECO:0000256" key="3">
    <source>
        <dbReference type="ARBA" id="ARBA00022448"/>
    </source>
</evidence>
<comment type="caution">
    <text evidence="14">The sequence shown here is derived from an EMBL/GenBank/DDBJ whole genome shotgun (WGS) entry which is preliminary data.</text>
</comment>
<gene>
    <name evidence="14" type="ORF">A6E04_09210</name>
</gene>
<evidence type="ECO:0000256" key="12">
    <source>
        <dbReference type="SAM" id="SignalP"/>
    </source>
</evidence>
<protein>
    <recommendedName>
        <fullName evidence="13">OmpA-like domain-containing protein</fullName>
    </recommendedName>
</protein>
<evidence type="ECO:0000256" key="5">
    <source>
        <dbReference type="ARBA" id="ARBA00022692"/>
    </source>
</evidence>
<sequence length="342" mass="37146">MKKSSLLVAVALTSVGFSSPLLAEAYFGGKIGLGLIDDACSASGPCDDDAFGFGAYGGYHFTERWGLELGFDSIGEFESSHYYNNTTKYVDSRLTALSLAPRYTFNATDTIDVFLKAGAAYMDYSRANDVVFTAGLGSELAISESLALRLEYQYFDDIDDSYIYDLSSHFISFGLTYTFGNASNSEPQAALIEEEEEIEVVAEPEKQMAEPMEEKVVAPVEPVAAKQQQSKSHQNLFKNNGSKLAPESHAELDTIAQTLIDHPQATVNIVGHTDSSGSAAYNQKISEARAESVSAYLKTKGVKESQINASGEGESNPIATNKTAEGRSENRRVDIDIPNFEY</sequence>
<dbReference type="GO" id="GO:0009279">
    <property type="term" value="C:cell outer membrane"/>
    <property type="evidence" value="ECO:0007669"/>
    <property type="project" value="UniProtKB-SubCell"/>
</dbReference>
<comment type="similarity">
    <text evidence="2">Belongs to the outer membrane OOP (TC 1.B.6) superfamily. OmpA family.</text>
</comment>
<dbReference type="AlphaFoldDB" id="A0A1B9P0X6"/>
<keyword evidence="9" id="KW-0998">Cell outer membrane</keyword>
<reference evidence="14" key="1">
    <citation type="submission" date="2016-06" db="EMBL/GenBank/DDBJ databases">
        <authorList>
            <person name="Kjaerup R.B."/>
            <person name="Dalgaard T.S."/>
            <person name="Juul-Madsen H.R."/>
        </authorList>
    </citation>
    <scope>NUCLEOTIDE SEQUENCE [LARGE SCALE GENOMIC DNA]</scope>
    <source>
        <strain evidence="14">1S159</strain>
    </source>
</reference>
<keyword evidence="3" id="KW-0813">Transport</keyword>
<dbReference type="InterPro" id="IPR050330">
    <property type="entry name" value="Bact_OuterMem_StrucFunc"/>
</dbReference>
<feature type="chain" id="PRO_5008632480" description="OmpA-like domain-containing protein" evidence="12">
    <location>
        <begin position="24"/>
        <end position="342"/>
    </location>
</feature>
<name>A0A1B9P0X6_ALILO</name>
<dbReference type="PROSITE" id="PS51123">
    <property type="entry name" value="OMPA_2"/>
    <property type="match status" value="1"/>
</dbReference>
<dbReference type="CDD" id="cd07185">
    <property type="entry name" value="OmpA_C-like"/>
    <property type="match status" value="1"/>
</dbReference>
<dbReference type="GO" id="GO:0015288">
    <property type="term" value="F:porin activity"/>
    <property type="evidence" value="ECO:0007669"/>
    <property type="project" value="UniProtKB-KW"/>
</dbReference>
<evidence type="ECO:0000256" key="4">
    <source>
        <dbReference type="ARBA" id="ARBA00022452"/>
    </source>
</evidence>
<keyword evidence="4" id="KW-1134">Transmembrane beta strand</keyword>
<evidence type="ECO:0000256" key="6">
    <source>
        <dbReference type="ARBA" id="ARBA00023065"/>
    </source>
</evidence>
<comment type="subcellular location">
    <subcellularLocation>
        <location evidence="1">Cell outer membrane</location>
        <topology evidence="1">Multi-pass membrane protein</topology>
    </subcellularLocation>
</comment>
<dbReference type="PANTHER" id="PTHR30329">
    <property type="entry name" value="STATOR ELEMENT OF FLAGELLAR MOTOR COMPLEX"/>
    <property type="match status" value="1"/>
</dbReference>
<keyword evidence="12" id="KW-0732">Signal</keyword>
<dbReference type="InterPro" id="IPR006664">
    <property type="entry name" value="OMP_bac"/>
</dbReference>
<dbReference type="OrthoDB" id="9782229at2"/>
<dbReference type="InterPro" id="IPR011250">
    <property type="entry name" value="OMP/PagP_B-barrel"/>
</dbReference>
<evidence type="ECO:0000256" key="7">
    <source>
        <dbReference type="ARBA" id="ARBA00023114"/>
    </source>
</evidence>
<dbReference type="RefSeq" id="WP_065610628.1">
    <property type="nucleotide sequence ID" value="NZ_CAWMPN010000008.1"/>
</dbReference>
<evidence type="ECO:0000256" key="1">
    <source>
        <dbReference type="ARBA" id="ARBA00004571"/>
    </source>
</evidence>
<evidence type="ECO:0000256" key="11">
    <source>
        <dbReference type="SAM" id="MobiDB-lite"/>
    </source>
</evidence>
<dbReference type="EMBL" id="MAJU01000008">
    <property type="protein sequence ID" value="OCH22023.1"/>
    <property type="molecule type" value="Genomic_DNA"/>
</dbReference>
<dbReference type="PRINTS" id="PR01021">
    <property type="entry name" value="OMPADOMAIN"/>
</dbReference>
<evidence type="ECO:0000256" key="9">
    <source>
        <dbReference type="ARBA" id="ARBA00023237"/>
    </source>
</evidence>
<dbReference type="InterPro" id="IPR006665">
    <property type="entry name" value="OmpA-like"/>
</dbReference>
<dbReference type="SUPFAM" id="SSF103088">
    <property type="entry name" value="OmpA-like"/>
    <property type="match status" value="1"/>
</dbReference>
<dbReference type="Gene3D" id="3.30.1330.60">
    <property type="entry name" value="OmpA-like domain"/>
    <property type="match status" value="1"/>
</dbReference>
<feature type="signal peptide" evidence="12">
    <location>
        <begin position="1"/>
        <end position="23"/>
    </location>
</feature>
<proteinExistence type="inferred from homology"/>